<dbReference type="Gene3D" id="1.10.3680.10">
    <property type="entry name" value="TerB-like"/>
    <property type="match status" value="1"/>
</dbReference>
<dbReference type="InterPro" id="IPR029024">
    <property type="entry name" value="TerB-like"/>
</dbReference>
<dbReference type="AlphaFoldDB" id="A0A3M5TY40"/>
<dbReference type="EMBL" id="RBTX01000160">
    <property type="protein sequence ID" value="RMU38519.1"/>
    <property type="molecule type" value="Genomic_DNA"/>
</dbReference>
<evidence type="ECO:0000313" key="3">
    <source>
        <dbReference type="EMBL" id="RMU38519.1"/>
    </source>
</evidence>
<dbReference type="InterPro" id="IPR025266">
    <property type="entry name" value="TerB_N"/>
</dbReference>
<accession>A0A3M5TY40</accession>
<sequence>MSFLGFGKRTLTNASPSWLISAFSHAMRVLGPRIQNVDTAGLQADEPWKRQWHPVDRPPILLEAHRSTRTRFGTVPGLATNAYRQPPKHPLSNQTLKTSRWVALHASVELRPWWVVPSRSPVRTHALGIGDYASLAIGRYARFSRPSSNLIGGTQPQRDVVTSVQKSVSAAPQPASSTLNLEFFTVKGSPDSGSFSIPKAPAHTDKLRWLRPGEPVTVAGITLSDGMVYTGARNPRFRQSEPSFIDTSLKVATSHVDLATTLTFYWSTYDDLDPKERRGYLQWLAGGRCDPKAGSGYVFMFFHGLERRLLVDTQSDAEAREDCIAIKAEIERLISLYYQHASFCSQALRLLEHLDMPAISERMYLLEPPTKSAGNYEMPTLTRVALGQMAKDKYPLNSGWALAWAMTDPNISRRKPIVRCSDLFQRLFKAEYTQRYPGGLKVLNNKTRLRITYPASSPYLDVPPIPVGDLPDVSVTSGIRKKLQPIVEECTELLTPFSRYVGRNVETPDKYDALEGLLLLPIFLWPEYAKHELEKLQSDVDSDAIALTFNELAQRFKSDGALPRNQITALARVLEGLNIGMEPDVLAGSRAKTEEHVVLFETEPDEPALRATTDYSVALTTLDIATSVAASGGTNQAQSALLDQHIDSWTHFSVTHRKRLKAYQLLQRLQPPTLSSLKKRIAALQHDEKRTIGYFLAQLAQADGTVTPQQVKLLERVYKALQLDTTSLYSDLHGAAASASGGIISARRSLPASTGADGKKQGSGIVLDMHKVVQLQRETAAVSALLANVFKGDQEDEQISAEATAQNASDAETHLYGLDTEHSAFLRLLVSRNAWTRQALENATATMDLMLDGALEQINDMAFELFDMPVSEGDDPIEINPDILSELTL</sequence>
<dbReference type="Pfam" id="PF13208">
    <property type="entry name" value="TerB_N"/>
    <property type="match status" value="1"/>
</dbReference>
<reference evidence="3 4" key="1">
    <citation type="submission" date="2018-08" db="EMBL/GenBank/DDBJ databases">
        <title>Recombination of ecologically and evolutionarily significant loci maintains genetic cohesion in the Pseudomonas syringae species complex.</title>
        <authorList>
            <person name="Dillon M."/>
            <person name="Thakur S."/>
            <person name="Almeida R.N.D."/>
            <person name="Weir B.S."/>
            <person name="Guttman D.S."/>
        </authorList>
    </citation>
    <scope>NUCLEOTIDE SEQUENCE [LARGE SCALE GENOMIC DNA]</scope>
    <source>
        <strain evidence="3 4">ICMP 9749</strain>
    </source>
</reference>
<name>A0A3M5TY40_9PSED</name>
<dbReference type="InterPro" id="IPR028932">
    <property type="entry name" value="TerB-C"/>
</dbReference>
<comment type="caution">
    <text evidence="3">The sequence shown here is derived from an EMBL/GenBank/DDBJ whole genome shotgun (WGS) entry which is preliminary data.</text>
</comment>
<protein>
    <submittedName>
        <fullName evidence="3">Putative membrane protein</fullName>
    </submittedName>
</protein>
<dbReference type="Pfam" id="PF15615">
    <property type="entry name" value="TerB_C"/>
    <property type="match status" value="1"/>
</dbReference>
<evidence type="ECO:0000259" key="1">
    <source>
        <dbReference type="Pfam" id="PF13208"/>
    </source>
</evidence>
<evidence type="ECO:0000259" key="2">
    <source>
        <dbReference type="Pfam" id="PF15615"/>
    </source>
</evidence>
<evidence type="ECO:0000313" key="4">
    <source>
        <dbReference type="Proteomes" id="UP000281514"/>
    </source>
</evidence>
<dbReference type="CDD" id="cd07176">
    <property type="entry name" value="terB"/>
    <property type="match status" value="1"/>
</dbReference>
<organism evidence="3 4">
    <name type="scientific">Pseudomonas avellanae</name>
    <dbReference type="NCBI Taxonomy" id="46257"/>
    <lineage>
        <taxon>Bacteria</taxon>
        <taxon>Pseudomonadati</taxon>
        <taxon>Pseudomonadota</taxon>
        <taxon>Gammaproteobacteria</taxon>
        <taxon>Pseudomonadales</taxon>
        <taxon>Pseudomonadaceae</taxon>
        <taxon>Pseudomonas</taxon>
    </lineage>
</organism>
<dbReference type="SUPFAM" id="SSF158682">
    <property type="entry name" value="TerB-like"/>
    <property type="match status" value="1"/>
</dbReference>
<feature type="domain" description="TerB-C" evidence="2">
    <location>
        <begin position="760"/>
        <end position="887"/>
    </location>
</feature>
<feature type="domain" description="TerB N-terminal" evidence="1">
    <location>
        <begin position="212"/>
        <end position="416"/>
    </location>
</feature>
<dbReference type="Proteomes" id="UP000281514">
    <property type="component" value="Unassembled WGS sequence"/>
</dbReference>
<gene>
    <name evidence="3" type="ORF">ALP32_101169</name>
</gene>
<proteinExistence type="predicted"/>